<dbReference type="Gene3D" id="3.40.50.2300">
    <property type="match status" value="1"/>
</dbReference>
<feature type="coiled-coil region" evidence="4">
    <location>
        <begin position="147"/>
        <end position="174"/>
    </location>
</feature>
<evidence type="ECO:0000259" key="5">
    <source>
        <dbReference type="PROSITE" id="PS50110"/>
    </source>
</evidence>
<keyword evidence="8" id="KW-1185">Reference proteome</keyword>
<sequence length="357" mass="39810">MRKTIDSEAGVTVPPDTNDVMVLLVDDQLIIAEAIRRVLADQPNIDFHYCSDPADAMVIARKVKPTVILQDLVMPHVDGLALVRLYRADPATQDIPVIVLSTKEEPAVKREAFAAGANDYLVKLPDSIELIARIRYHSKYFLNQVQRDQAYQALRRSQQQLQEKNLELLRLSNQDGLTGLSNRRYFDEYIEAQWKQAIGDQSPISLLMIDVDDFKRYNDTYGHLAGDDALKQVAAVMRQRFLRPTDLTVRFGGEEFAVILPATPFLPIQSLGEKLRCDVEELAIAHRGSSVGECLTVSVGGTSMIPQSTDTFLSWIDRADKALYQAKLLGKNRVVMHGQDQSFLAHAAQSASATDSA</sequence>
<evidence type="ECO:0000313" key="7">
    <source>
        <dbReference type="EMBL" id="NMG76933.1"/>
    </source>
</evidence>
<accession>A0ABX1QG67</accession>
<dbReference type="CDD" id="cd01949">
    <property type="entry name" value="GGDEF"/>
    <property type="match status" value="1"/>
</dbReference>
<protein>
    <recommendedName>
        <fullName evidence="1">diguanylate cyclase</fullName>
        <ecNumber evidence="1">2.7.7.65</ecNumber>
    </recommendedName>
</protein>
<dbReference type="SUPFAM" id="SSF55073">
    <property type="entry name" value="Nucleotide cyclase"/>
    <property type="match status" value="1"/>
</dbReference>
<dbReference type="Pfam" id="PF00990">
    <property type="entry name" value="GGDEF"/>
    <property type="match status" value="1"/>
</dbReference>
<dbReference type="InterPro" id="IPR001789">
    <property type="entry name" value="Sig_transdc_resp-reg_receiver"/>
</dbReference>
<reference evidence="7 8" key="1">
    <citation type="submission" date="2019-12" db="EMBL/GenBank/DDBJ databases">
        <title>Comparative genomics gives insights into the taxonomy of the Azoarcus-Aromatoleum group and reveals separate origins of nif in the plant-associated Azoarcus and non-plant-associated Aromatoleum sub-groups.</title>
        <authorList>
            <person name="Lafos M."/>
            <person name="Maluk M."/>
            <person name="Batista M."/>
            <person name="Junghare M."/>
            <person name="Carmona M."/>
            <person name="Faoro H."/>
            <person name="Cruz L.M."/>
            <person name="Battistoni F."/>
            <person name="De Souza E."/>
            <person name="Pedrosa F."/>
            <person name="Chen W.-M."/>
            <person name="Poole P.S."/>
            <person name="Dixon R.A."/>
            <person name="James E.K."/>
        </authorList>
    </citation>
    <scope>NUCLEOTIDE SEQUENCE [LARGE SCALE GENOMIC DNA]</scope>
    <source>
        <strain evidence="7 8">22Lin</strain>
    </source>
</reference>
<proteinExistence type="predicted"/>
<feature type="domain" description="GGDEF" evidence="6">
    <location>
        <begin position="202"/>
        <end position="339"/>
    </location>
</feature>
<dbReference type="InterPro" id="IPR000160">
    <property type="entry name" value="GGDEF_dom"/>
</dbReference>
<dbReference type="InterPro" id="IPR029787">
    <property type="entry name" value="Nucleotide_cyclase"/>
</dbReference>
<evidence type="ECO:0000256" key="3">
    <source>
        <dbReference type="PROSITE-ProRule" id="PRU00169"/>
    </source>
</evidence>
<dbReference type="NCBIfam" id="TIGR00254">
    <property type="entry name" value="GGDEF"/>
    <property type="match status" value="1"/>
</dbReference>
<dbReference type="Gene3D" id="3.30.70.270">
    <property type="match status" value="1"/>
</dbReference>
<dbReference type="SMART" id="SM00448">
    <property type="entry name" value="REC"/>
    <property type="match status" value="1"/>
</dbReference>
<dbReference type="PROSITE" id="PS50110">
    <property type="entry name" value="RESPONSE_REGULATORY"/>
    <property type="match status" value="1"/>
</dbReference>
<keyword evidence="4" id="KW-0175">Coiled coil</keyword>
<dbReference type="Pfam" id="PF00072">
    <property type="entry name" value="Response_reg"/>
    <property type="match status" value="1"/>
</dbReference>
<feature type="domain" description="Response regulatory" evidence="5">
    <location>
        <begin position="21"/>
        <end position="138"/>
    </location>
</feature>
<dbReference type="PANTHER" id="PTHR45138">
    <property type="entry name" value="REGULATORY COMPONENTS OF SENSORY TRANSDUCTION SYSTEM"/>
    <property type="match status" value="1"/>
</dbReference>
<dbReference type="EC" id="2.7.7.65" evidence="1"/>
<comment type="catalytic activity">
    <reaction evidence="2">
        <text>2 GTP = 3',3'-c-di-GMP + 2 diphosphate</text>
        <dbReference type="Rhea" id="RHEA:24898"/>
        <dbReference type="ChEBI" id="CHEBI:33019"/>
        <dbReference type="ChEBI" id="CHEBI:37565"/>
        <dbReference type="ChEBI" id="CHEBI:58805"/>
        <dbReference type="EC" id="2.7.7.65"/>
    </reaction>
</comment>
<feature type="modified residue" description="4-aspartylphosphate" evidence="3">
    <location>
        <position position="71"/>
    </location>
</feature>
<name>A0ABX1QG67_9RHOO</name>
<keyword evidence="3" id="KW-0597">Phosphoprotein</keyword>
<dbReference type="Proteomes" id="UP000648984">
    <property type="component" value="Unassembled WGS sequence"/>
</dbReference>
<organism evidence="7 8">
    <name type="scientific">Aromatoleum diolicum</name>
    <dbReference type="NCBI Taxonomy" id="75796"/>
    <lineage>
        <taxon>Bacteria</taxon>
        <taxon>Pseudomonadati</taxon>
        <taxon>Pseudomonadota</taxon>
        <taxon>Betaproteobacteria</taxon>
        <taxon>Rhodocyclales</taxon>
        <taxon>Rhodocyclaceae</taxon>
        <taxon>Aromatoleum</taxon>
    </lineage>
</organism>
<dbReference type="PANTHER" id="PTHR45138:SF9">
    <property type="entry name" value="DIGUANYLATE CYCLASE DGCM-RELATED"/>
    <property type="match status" value="1"/>
</dbReference>
<evidence type="ECO:0000256" key="1">
    <source>
        <dbReference type="ARBA" id="ARBA00012528"/>
    </source>
</evidence>
<comment type="caution">
    <text evidence="7">The sequence shown here is derived from an EMBL/GenBank/DDBJ whole genome shotgun (WGS) entry which is preliminary data.</text>
</comment>
<evidence type="ECO:0000256" key="2">
    <source>
        <dbReference type="ARBA" id="ARBA00034247"/>
    </source>
</evidence>
<dbReference type="EMBL" id="WTVQ01000044">
    <property type="protein sequence ID" value="NMG76933.1"/>
    <property type="molecule type" value="Genomic_DNA"/>
</dbReference>
<evidence type="ECO:0000259" key="6">
    <source>
        <dbReference type="PROSITE" id="PS50887"/>
    </source>
</evidence>
<dbReference type="SMART" id="SM00267">
    <property type="entry name" value="GGDEF"/>
    <property type="match status" value="1"/>
</dbReference>
<dbReference type="InterPro" id="IPR050469">
    <property type="entry name" value="Diguanylate_Cyclase"/>
</dbReference>
<evidence type="ECO:0000313" key="8">
    <source>
        <dbReference type="Proteomes" id="UP000648984"/>
    </source>
</evidence>
<dbReference type="SUPFAM" id="SSF52172">
    <property type="entry name" value="CheY-like"/>
    <property type="match status" value="1"/>
</dbReference>
<dbReference type="PROSITE" id="PS50887">
    <property type="entry name" value="GGDEF"/>
    <property type="match status" value="1"/>
</dbReference>
<dbReference type="InterPro" id="IPR011006">
    <property type="entry name" value="CheY-like_superfamily"/>
</dbReference>
<dbReference type="InterPro" id="IPR043128">
    <property type="entry name" value="Rev_trsase/Diguanyl_cyclase"/>
</dbReference>
<evidence type="ECO:0000256" key="4">
    <source>
        <dbReference type="SAM" id="Coils"/>
    </source>
</evidence>
<gene>
    <name evidence="7" type="ORF">GPA25_19455</name>
</gene>